<reference evidence="2" key="2">
    <citation type="submission" date="2021-01" db="EMBL/GenBank/DDBJ databases">
        <authorList>
            <person name="Mieszkin S."/>
            <person name="Pouder E."/>
            <person name="Alain K."/>
        </authorList>
    </citation>
    <scope>NUCLEOTIDE SEQUENCE</scope>
    <source>
        <strain evidence="2">HW T2.11</strain>
    </source>
</reference>
<dbReference type="AlphaFoldDB" id="A0A963YPL7"/>
<gene>
    <name evidence="2" type="ORF">ASILVAE211_01980</name>
</gene>
<dbReference type="PROSITE" id="PS51257">
    <property type="entry name" value="PROKAR_LIPOPROTEIN"/>
    <property type="match status" value="1"/>
</dbReference>
<reference evidence="2" key="1">
    <citation type="journal article" date="2021" name="Microorganisms">
        <title>Acidisoma silvae sp. nov. and Acidisomacellulosilytica sp. nov., Two Acidophilic Bacteria Isolated from Decaying Wood, Hydrolyzing Cellulose and Producing Poly-3-hydroxybutyrate.</title>
        <authorList>
            <person name="Mieszkin S."/>
            <person name="Pouder E."/>
            <person name="Uroz S."/>
            <person name="Simon-Colin C."/>
            <person name="Alain K."/>
        </authorList>
    </citation>
    <scope>NUCLEOTIDE SEQUENCE</scope>
    <source>
        <strain evidence="2">HW T2.11</strain>
    </source>
</reference>
<name>A0A963YPL7_9PROT</name>
<sequence length="144" mass="14318">MKSYLALGAAALLVVSCAPPGRGLLAAKPPKPSAATIAVTQDQTGLLPLVTIPAGTSAADYLSALTGAVRDAEAVKPDVAFDIVSTVPQTGTPLTQITAAKALTAQAAEVADTVQGAGVPSSRVTLGALVSADAPAEQIRVYVR</sequence>
<proteinExistence type="predicted"/>
<keyword evidence="1" id="KW-0732">Signal</keyword>
<dbReference type="EMBL" id="JAESVB010000001">
    <property type="protein sequence ID" value="MCB8873935.1"/>
    <property type="molecule type" value="Genomic_DNA"/>
</dbReference>
<evidence type="ECO:0000313" key="3">
    <source>
        <dbReference type="Proteomes" id="UP000708298"/>
    </source>
</evidence>
<organism evidence="2 3">
    <name type="scientific">Acidisoma silvae</name>
    <dbReference type="NCBI Taxonomy" id="2802396"/>
    <lineage>
        <taxon>Bacteria</taxon>
        <taxon>Pseudomonadati</taxon>
        <taxon>Pseudomonadota</taxon>
        <taxon>Alphaproteobacteria</taxon>
        <taxon>Acetobacterales</taxon>
        <taxon>Acidocellaceae</taxon>
        <taxon>Acidisoma</taxon>
    </lineage>
</organism>
<dbReference type="Proteomes" id="UP000708298">
    <property type="component" value="Unassembled WGS sequence"/>
</dbReference>
<feature type="chain" id="PRO_5037489306" description="Lipoprotein" evidence="1">
    <location>
        <begin position="21"/>
        <end position="144"/>
    </location>
</feature>
<feature type="signal peptide" evidence="1">
    <location>
        <begin position="1"/>
        <end position="20"/>
    </location>
</feature>
<accession>A0A963YPL7</accession>
<evidence type="ECO:0000313" key="2">
    <source>
        <dbReference type="EMBL" id="MCB8873935.1"/>
    </source>
</evidence>
<evidence type="ECO:0008006" key="4">
    <source>
        <dbReference type="Google" id="ProtNLM"/>
    </source>
</evidence>
<evidence type="ECO:0000256" key="1">
    <source>
        <dbReference type="SAM" id="SignalP"/>
    </source>
</evidence>
<comment type="caution">
    <text evidence="2">The sequence shown here is derived from an EMBL/GenBank/DDBJ whole genome shotgun (WGS) entry which is preliminary data.</text>
</comment>
<protein>
    <recommendedName>
        <fullName evidence="4">Lipoprotein</fullName>
    </recommendedName>
</protein>
<keyword evidence="3" id="KW-1185">Reference proteome</keyword>
<dbReference type="RefSeq" id="WP_227319597.1">
    <property type="nucleotide sequence ID" value="NZ_JAESVB010000001.1"/>
</dbReference>